<evidence type="ECO:0000313" key="2">
    <source>
        <dbReference type="EMBL" id="SUZ56704.1"/>
    </source>
</evidence>
<protein>
    <submittedName>
        <fullName evidence="2">Uncharacterized protein</fullName>
    </submittedName>
</protein>
<name>A0A381NRF6_9ZZZZ</name>
<accession>A0A381NRF6</accession>
<dbReference type="EMBL" id="UINC01000519">
    <property type="protein sequence ID" value="SUZ56704.1"/>
    <property type="molecule type" value="Genomic_DNA"/>
</dbReference>
<feature type="non-terminal residue" evidence="2">
    <location>
        <position position="1"/>
    </location>
</feature>
<reference evidence="2" key="1">
    <citation type="submission" date="2018-05" db="EMBL/GenBank/DDBJ databases">
        <authorList>
            <person name="Lanie J.A."/>
            <person name="Ng W.-L."/>
            <person name="Kazmierczak K.M."/>
            <person name="Andrzejewski T.M."/>
            <person name="Davidsen T.M."/>
            <person name="Wayne K.J."/>
            <person name="Tettelin H."/>
            <person name="Glass J.I."/>
            <person name="Rusch D."/>
            <person name="Podicherti R."/>
            <person name="Tsui H.-C.T."/>
            <person name="Winkler M.E."/>
        </authorList>
    </citation>
    <scope>NUCLEOTIDE SEQUENCE</scope>
</reference>
<dbReference type="AlphaFoldDB" id="A0A381NRF6"/>
<gene>
    <name evidence="2" type="ORF">METZ01_LOCUS9558</name>
</gene>
<evidence type="ECO:0000256" key="1">
    <source>
        <dbReference type="SAM" id="MobiDB-lite"/>
    </source>
</evidence>
<sequence length="136" mass="14708">DLTGPSAGEAHQAAPPALIQGASMDRPAHAKVSQGRSPDLAHPPCRPTHIVLPQPVPSGHQEIDPDHLAGSEEDRSPTRPPPDHIDTTADNHVTLGSTQHHRRTVHLMDEYSPTVYRVEEAMAFGHCPGWPSDVPR</sequence>
<feature type="region of interest" description="Disordered" evidence="1">
    <location>
        <begin position="1"/>
        <end position="90"/>
    </location>
</feature>
<proteinExistence type="predicted"/>
<feature type="compositionally biased region" description="Basic and acidic residues" evidence="1">
    <location>
        <begin position="61"/>
        <end position="89"/>
    </location>
</feature>
<organism evidence="2">
    <name type="scientific">marine metagenome</name>
    <dbReference type="NCBI Taxonomy" id="408172"/>
    <lineage>
        <taxon>unclassified sequences</taxon>
        <taxon>metagenomes</taxon>
        <taxon>ecological metagenomes</taxon>
    </lineage>
</organism>